<dbReference type="NCBIfam" id="TIGR00879">
    <property type="entry name" value="SP"/>
    <property type="match status" value="1"/>
</dbReference>
<dbReference type="CDD" id="cd17361">
    <property type="entry name" value="MFS_STP"/>
    <property type="match status" value="1"/>
</dbReference>
<evidence type="ECO:0000256" key="9">
    <source>
        <dbReference type="RuleBase" id="RU003346"/>
    </source>
</evidence>
<dbReference type="InterPro" id="IPR005829">
    <property type="entry name" value="Sugar_transporter_CS"/>
</dbReference>
<dbReference type="GO" id="GO:0015145">
    <property type="term" value="F:monosaccharide transmembrane transporter activity"/>
    <property type="evidence" value="ECO:0007669"/>
    <property type="project" value="InterPro"/>
</dbReference>
<feature type="transmembrane region" description="Helical" evidence="10">
    <location>
        <begin position="450"/>
        <end position="473"/>
    </location>
</feature>
<dbReference type="PROSITE" id="PS50850">
    <property type="entry name" value="MFS"/>
    <property type="match status" value="1"/>
</dbReference>
<dbReference type="Gene3D" id="1.20.1250.20">
    <property type="entry name" value="MFS general substrate transporter like domains"/>
    <property type="match status" value="1"/>
</dbReference>
<feature type="transmembrane region" description="Helical" evidence="10">
    <location>
        <begin position="320"/>
        <end position="342"/>
    </location>
</feature>
<dbReference type="PRINTS" id="PR00171">
    <property type="entry name" value="SUGRTRNSPORT"/>
</dbReference>
<evidence type="ECO:0000313" key="12">
    <source>
        <dbReference type="EMBL" id="OAY74374.1"/>
    </source>
</evidence>
<feature type="transmembrane region" description="Helical" evidence="10">
    <location>
        <begin position="423"/>
        <end position="444"/>
    </location>
</feature>
<evidence type="ECO:0000313" key="13">
    <source>
        <dbReference type="Proteomes" id="UP000092600"/>
    </source>
</evidence>
<keyword evidence="5 10" id="KW-0812">Transmembrane</keyword>
<keyword evidence="8 10" id="KW-0472">Membrane</keyword>
<dbReference type="InterPro" id="IPR003663">
    <property type="entry name" value="Sugar/inositol_transpt"/>
</dbReference>
<feature type="transmembrane region" description="Helical" evidence="10">
    <location>
        <begin position="21"/>
        <end position="39"/>
    </location>
</feature>
<keyword evidence="4" id="KW-0762">Sugar transport</keyword>
<dbReference type="PROSITE" id="PS00217">
    <property type="entry name" value="SUGAR_TRANSPORT_2"/>
    <property type="match status" value="1"/>
</dbReference>
<feature type="transmembrane region" description="Helical" evidence="10">
    <location>
        <begin position="81"/>
        <end position="100"/>
    </location>
</feature>
<evidence type="ECO:0000256" key="10">
    <source>
        <dbReference type="SAM" id="Phobius"/>
    </source>
</evidence>
<evidence type="ECO:0000256" key="2">
    <source>
        <dbReference type="ARBA" id="ARBA00010992"/>
    </source>
</evidence>
<feature type="transmembrane region" description="Helical" evidence="10">
    <location>
        <begin position="284"/>
        <end position="308"/>
    </location>
</feature>
<sequence length="525" mass="57271">MAGGGFTGPPGSKDYPGKMTGYVFLACLVASSGGLIFGYDIGISGGVTSMDSFLTKFFPEVYRKEQRATGSNQYCEFNSQLLTTFTSSLYLAALVACFFASTITRVFGRKPSMLGGGLIFMVGAIINGAARNVAMLIVGRILLGLGIGFTNQSVPLYLSEMAPPRHRGMLNIGFQLMITIGIFIANLINYGTSKIKGGWGWRVGLGLAVVPALIMTVGSLFLPDTPNSLIDRGHKDEARAMLRRVRGTDDIAAEFEDLVQASEASQAVKHPWSALMRRRYRPQFIMSFMIGGLQQLTGINVVMFYAPVLFKTLGFGAEASLMSAVITGLINVFSTLVSVFTVDRIGRRVLFLQGSVQMTASQVVVGALIGAKFGTDGIGTISRGYAILVVVFVCLFVSAFAWSWGPLGWLVPSEIYPLEIRSAAQSITVSVNMLFTFLVAQIFLPMLCAFKFGLFFFFAAWNIINFLYIAVLLPETKGIPIEEMSRIWKQHFIWSRYVTDDSDAKSNNDAARNVDITTRSRTDSV</sequence>
<evidence type="ECO:0000256" key="1">
    <source>
        <dbReference type="ARBA" id="ARBA00004141"/>
    </source>
</evidence>
<feature type="transmembrane region" description="Helical" evidence="10">
    <location>
        <begin position="385"/>
        <end position="411"/>
    </location>
</feature>
<dbReference type="InterPro" id="IPR045262">
    <property type="entry name" value="STP/PLT_plant"/>
</dbReference>
<evidence type="ECO:0000256" key="4">
    <source>
        <dbReference type="ARBA" id="ARBA00022597"/>
    </source>
</evidence>
<dbReference type="GO" id="GO:0015293">
    <property type="term" value="F:symporter activity"/>
    <property type="evidence" value="ECO:0007669"/>
    <property type="project" value="UniProtKB-KW"/>
</dbReference>
<evidence type="ECO:0000259" key="11">
    <source>
        <dbReference type="PROSITE" id="PS50850"/>
    </source>
</evidence>
<dbReference type="EMBL" id="LSRQ01002437">
    <property type="protein sequence ID" value="OAY74374.1"/>
    <property type="molecule type" value="Genomic_DNA"/>
</dbReference>
<reference evidence="12 13" key="1">
    <citation type="journal article" date="2016" name="DNA Res.">
        <title>The draft genome of MD-2 pineapple using hybrid error correction of long reads.</title>
        <authorList>
            <person name="Redwan R.M."/>
            <person name="Saidin A."/>
            <person name="Kumar S.V."/>
        </authorList>
    </citation>
    <scope>NUCLEOTIDE SEQUENCE [LARGE SCALE GENOMIC DNA]</scope>
    <source>
        <strain evidence="13">cv. MD2</strain>
        <tissue evidence="12">Leaf</tissue>
    </source>
</reference>
<feature type="transmembrane region" description="Helical" evidence="10">
    <location>
        <begin position="112"/>
        <end position="130"/>
    </location>
</feature>
<keyword evidence="3 9" id="KW-0813">Transport</keyword>
<dbReference type="InterPro" id="IPR020846">
    <property type="entry name" value="MFS_dom"/>
</dbReference>
<keyword evidence="7 10" id="KW-1133">Transmembrane helix</keyword>
<dbReference type="InterPro" id="IPR036259">
    <property type="entry name" value="MFS_trans_sf"/>
</dbReference>
<comment type="subcellular location">
    <subcellularLocation>
        <location evidence="1">Membrane</location>
        <topology evidence="1">Multi-pass membrane protein</topology>
    </subcellularLocation>
</comment>
<feature type="domain" description="Major facilitator superfamily (MFS) profile" evidence="11">
    <location>
        <begin position="26"/>
        <end position="477"/>
    </location>
</feature>
<dbReference type="SUPFAM" id="SSF103473">
    <property type="entry name" value="MFS general substrate transporter"/>
    <property type="match status" value="1"/>
</dbReference>
<dbReference type="FunFam" id="1.20.1250.20:FF:000002">
    <property type="entry name" value="Sugar transport protein 13"/>
    <property type="match status" value="1"/>
</dbReference>
<dbReference type="PROSITE" id="PS00216">
    <property type="entry name" value="SUGAR_TRANSPORT_1"/>
    <property type="match status" value="1"/>
</dbReference>
<proteinExistence type="inferred from homology"/>
<dbReference type="Proteomes" id="UP000092600">
    <property type="component" value="Unassembled WGS sequence"/>
</dbReference>
<evidence type="ECO:0000256" key="8">
    <source>
        <dbReference type="ARBA" id="ARBA00023136"/>
    </source>
</evidence>
<dbReference type="Pfam" id="PF00083">
    <property type="entry name" value="Sugar_tr"/>
    <property type="match status" value="1"/>
</dbReference>
<evidence type="ECO:0000256" key="7">
    <source>
        <dbReference type="ARBA" id="ARBA00022989"/>
    </source>
</evidence>
<feature type="transmembrane region" description="Helical" evidence="10">
    <location>
        <begin position="200"/>
        <end position="222"/>
    </location>
</feature>
<evidence type="ECO:0000256" key="3">
    <source>
        <dbReference type="ARBA" id="ARBA00022448"/>
    </source>
</evidence>
<feature type="transmembrane region" description="Helical" evidence="10">
    <location>
        <begin position="170"/>
        <end position="188"/>
    </location>
</feature>
<feature type="transmembrane region" description="Helical" evidence="10">
    <location>
        <begin position="136"/>
        <end position="158"/>
    </location>
</feature>
<comment type="similarity">
    <text evidence="2 9">Belongs to the major facilitator superfamily. Sugar transporter (TC 2.A.1.1) family.</text>
</comment>
<keyword evidence="6" id="KW-0769">Symport</keyword>
<organism evidence="12 13">
    <name type="scientific">Ananas comosus</name>
    <name type="common">Pineapple</name>
    <name type="synonym">Ananas ananas</name>
    <dbReference type="NCBI Taxonomy" id="4615"/>
    <lineage>
        <taxon>Eukaryota</taxon>
        <taxon>Viridiplantae</taxon>
        <taxon>Streptophyta</taxon>
        <taxon>Embryophyta</taxon>
        <taxon>Tracheophyta</taxon>
        <taxon>Spermatophyta</taxon>
        <taxon>Magnoliopsida</taxon>
        <taxon>Liliopsida</taxon>
        <taxon>Poales</taxon>
        <taxon>Bromeliaceae</taxon>
        <taxon>Bromelioideae</taxon>
        <taxon>Ananas</taxon>
    </lineage>
</organism>
<dbReference type="PANTHER" id="PTHR23500:SF10">
    <property type="entry name" value="SUGAR TRANSPORT PROTEIN MST8"/>
    <property type="match status" value="1"/>
</dbReference>
<evidence type="ECO:0000256" key="6">
    <source>
        <dbReference type="ARBA" id="ARBA00022847"/>
    </source>
</evidence>
<gene>
    <name evidence="12" type="ORF">ACMD2_23579</name>
</gene>
<protein>
    <submittedName>
        <fullName evidence="12">Sugar carrier protein C</fullName>
    </submittedName>
</protein>
<comment type="caution">
    <text evidence="12">The sequence shown here is derived from an EMBL/GenBank/DDBJ whole genome shotgun (WGS) entry which is preliminary data.</text>
</comment>
<dbReference type="InterPro" id="IPR005828">
    <property type="entry name" value="MFS_sugar_transport-like"/>
</dbReference>
<dbReference type="AlphaFoldDB" id="A0A199VBB4"/>
<evidence type="ECO:0000256" key="5">
    <source>
        <dbReference type="ARBA" id="ARBA00022692"/>
    </source>
</evidence>
<dbReference type="InterPro" id="IPR044778">
    <property type="entry name" value="MFS_STP/MST-like_plant"/>
</dbReference>
<name>A0A199VBB4_ANACO</name>
<dbReference type="PANTHER" id="PTHR23500">
    <property type="entry name" value="SOLUTE CARRIER FAMILY 2, FACILITATED GLUCOSE TRANSPORTER"/>
    <property type="match status" value="1"/>
</dbReference>
<accession>A0A199VBB4</accession>
<dbReference type="GO" id="GO:0016020">
    <property type="term" value="C:membrane"/>
    <property type="evidence" value="ECO:0007669"/>
    <property type="project" value="UniProtKB-SubCell"/>
</dbReference>